<feature type="region of interest" description="Disordered" evidence="8">
    <location>
        <begin position="248"/>
        <end position="369"/>
    </location>
</feature>
<comment type="similarity">
    <text evidence="2">Belongs to the CWC25 family.</text>
</comment>
<feature type="compositionally biased region" description="Basic residues" evidence="8">
    <location>
        <begin position="301"/>
        <end position="310"/>
    </location>
</feature>
<feature type="compositionally biased region" description="Basic residues" evidence="8">
    <location>
        <begin position="210"/>
        <end position="223"/>
    </location>
</feature>
<feature type="compositionally biased region" description="Basic residues" evidence="8">
    <location>
        <begin position="327"/>
        <end position="336"/>
    </location>
</feature>
<dbReference type="EMBL" id="KB096742">
    <property type="protein sequence ID" value="ESO02120.1"/>
    <property type="molecule type" value="Genomic_DNA"/>
</dbReference>
<feature type="region of interest" description="Disordered" evidence="8">
    <location>
        <begin position="481"/>
        <end position="502"/>
    </location>
</feature>
<dbReference type="InterPro" id="IPR051376">
    <property type="entry name" value="CWC25_splicing_factor"/>
</dbReference>
<feature type="compositionally biased region" description="Basic and acidic residues" evidence="8">
    <location>
        <begin position="311"/>
        <end position="326"/>
    </location>
</feature>
<dbReference type="RefSeq" id="XP_009019528.1">
    <property type="nucleotide sequence ID" value="XM_009021280.1"/>
</dbReference>
<reference evidence="9 11" key="2">
    <citation type="journal article" date="2013" name="Nature">
        <title>Insights into bilaterian evolution from three spiralian genomes.</title>
        <authorList>
            <person name="Simakov O."/>
            <person name="Marletaz F."/>
            <person name="Cho S.J."/>
            <person name="Edsinger-Gonzales E."/>
            <person name="Havlak P."/>
            <person name="Hellsten U."/>
            <person name="Kuo D.H."/>
            <person name="Larsson T."/>
            <person name="Lv J."/>
            <person name="Arendt D."/>
            <person name="Savage R."/>
            <person name="Osoegawa K."/>
            <person name="de Jong P."/>
            <person name="Grimwood J."/>
            <person name="Chapman J.A."/>
            <person name="Shapiro H."/>
            <person name="Aerts A."/>
            <person name="Otillar R.P."/>
            <person name="Terry A.Y."/>
            <person name="Boore J.L."/>
            <person name="Grigoriev I.V."/>
            <person name="Lindberg D.R."/>
            <person name="Seaver E.C."/>
            <person name="Weisblat D.A."/>
            <person name="Putnam N.H."/>
            <person name="Rokhsar D.S."/>
        </authorList>
    </citation>
    <scope>NUCLEOTIDE SEQUENCE</scope>
</reference>
<dbReference type="GO" id="GO:0000398">
    <property type="term" value="P:mRNA splicing, via spliceosome"/>
    <property type="evidence" value="ECO:0000318"/>
    <property type="project" value="GO_Central"/>
</dbReference>
<dbReference type="Pfam" id="PF12542">
    <property type="entry name" value="CWC25"/>
    <property type="match status" value="1"/>
</dbReference>
<dbReference type="GO" id="GO:0005684">
    <property type="term" value="C:U2-type spliceosomal complex"/>
    <property type="evidence" value="ECO:0000318"/>
    <property type="project" value="GO_Central"/>
</dbReference>
<evidence type="ECO:0000256" key="3">
    <source>
        <dbReference type="ARBA" id="ARBA00022664"/>
    </source>
</evidence>
<evidence type="ECO:0000256" key="7">
    <source>
        <dbReference type="ARBA" id="ARBA00023242"/>
    </source>
</evidence>
<dbReference type="CTD" id="20210951"/>
<feature type="region of interest" description="Disordered" evidence="8">
    <location>
        <begin position="397"/>
        <end position="457"/>
    </location>
</feature>
<evidence type="ECO:0000313" key="10">
    <source>
        <dbReference type="EnsemblMetazoa" id="HelroP188581"/>
    </source>
</evidence>
<evidence type="ECO:0000256" key="1">
    <source>
        <dbReference type="ARBA" id="ARBA00004123"/>
    </source>
</evidence>
<dbReference type="InParanoid" id="T1FQ54"/>
<dbReference type="EMBL" id="AMQM01000800">
    <property type="status" value="NOT_ANNOTATED_CDS"/>
    <property type="molecule type" value="Genomic_DNA"/>
</dbReference>
<dbReference type="OMA" id="MYDKPDK"/>
<accession>T1FQ54</accession>
<keyword evidence="11" id="KW-1185">Reference proteome</keyword>
<dbReference type="STRING" id="6412.T1FQ54"/>
<dbReference type="OrthoDB" id="21123at2759"/>
<dbReference type="HOGENOM" id="CLU_025093_1_1_1"/>
<gene>
    <name evidence="10" type="primary">20210951</name>
    <name evidence="9" type="ORF">HELRODRAFT_188581</name>
</gene>
<feature type="region of interest" description="Disordered" evidence="8">
    <location>
        <begin position="198"/>
        <end position="233"/>
    </location>
</feature>
<feature type="compositionally biased region" description="Basic and acidic residues" evidence="8">
    <location>
        <begin position="359"/>
        <end position="369"/>
    </location>
</feature>
<feature type="compositionally biased region" description="Basic and acidic residues" evidence="8">
    <location>
        <begin position="405"/>
        <end position="445"/>
    </location>
</feature>
<dbReference type="FunCoup" id="T1FQ54">
    <property type="interactions" value="489"/>
</dbReference>
<sequence>MARQQTQPRIHVHYILSSAFHILFFSSLHQSSSEQNNHIIYGWRSGKIVMASSLAVAVTEFERKDIPTFANTCLMDKQLVKKFKEIGTDERKKLLEVLKESANSEPSKKIEWIYKEHNVDNEEYLLGRRIDKAITHELEAPQSENAPGALFNEIIARRSQQDMQLKMKEDPLYIIRLKEEEAKKRILENPLKMKKLQAMINTKSTEKEVKKKVKKKKKKRKRGGSSESSSEGEELLARYMAVLRQKKMTVTSKRHCKRNDDDGCSEGDDAARYAGDRAAAMNKKKRKSCDDDGDEDDEVSHKRKKHKGKQHEKLTKLKKHYDSGDRNKKHKKKRHRDDHDDDDDSDVDTDEEARRKQKERNNRFGLEVKLDNIDSRTTSNKVDYSIIDLKKKGIPPPVRNKVKRKMTEEEKEEMRKQMMLNAKERDEERVSNVKRYREEDSKEDANDVEDDDNKDGLKKKRFIEPLMMMMASTGSVENSIKRNMHTVQRSHGDYHSSFLKRS</sequence>
<keyword evidence="7" id="KW-0539">Nucleus</keyword>
<reference evidence="10" key="3">
    <citation type="submission" date="2015-06" db="UniProtKB">
        <authorList>
            <consortium name="EnsemblMetazoa"/>
        </authorList>
    </citation>
    <scope>IDENTIFICATION</scope>
</reference>
<proteinExistence type="inferred from homology"/>
<dbReference type="eggNOG" id="KOG3869">
    <property type="taxonomic scope" value="Eukaryota"/>
</dbReference>
<evidence type="ECO:0000313" key="11">
    <source>
        <dbReference type="Proteomes" id="UP000015101"/>
    </source>
</evidence>
<keyword evidence="6" id="KW-0508">mRNA splicing</keyword>
<dbReference type="KEGG" id="hro:HELRODRAFT_188581"/>
<feature type="compositionally biased region" description="Acidic residues" evidence="8">
    <location>
        <begin position="339"/>
        <end position="351"/>
    </location>
</feature>
<evidence type="ECO:0000256" key="6">
    <source>
        <dbReference type="ARBA" id="ARBA00023187"/>
    </source>
</evidence>
<evidence type="ECO:0000256" key="4">
    <source>
        <dbReference type="ARBA" id="ARBA00022728"/>
    </source>
</evidence>
<evidence type="ECO:0000256" key="2">
    <source>
        <dbReference type="ARBA" id="ARBA00006695"/>
    </source>
</evidence>
<keyword evidence="5" id="KW-0175">Coiled coil</keyword>
<protein>
    <submittedName>
        <fullName evidence="9 10">Uncharacterized protein</fullName>
    </submittedName>
</protein>
<evidence type="ECO:0000256" key="5">
    <source>
        <dbReference type="ARBA" id="ARBA00023054"/>
    </source>
</evidence>
<name>T1FQ54_HELRO</name>
<dbReference type="Proteomes" id="UP000015101">
    <property type="component" value="Unassembled WGS sequence"/>
</dbReference>
<keyword evidence="3" id="KW-0507">mRNA processing</keyword>
<reference evidence="11" key="1">
    <citation type="submission" date="2012-12" db="EMBL/GenBank/DDBJ databases">
        <authorList>
            <person name="Hellsten U."/>
            <person name="Grimwood J."/>
            <person name="Chapman J.A."/>
            <person name="Shapiro H."/>
            <person name="Aerts A."/>
            <person name="Otillar R.P."/>
            <person name="Terry A.Y."/>
            <person name="Boore J.L."/>
            <person name="Simakov O."/>
            <person name="Marletaz F."/>
            <person name="Cho S.-J."/>
            <person name="Edsinger-Gonzales E."/>
            <person name="Havlak P."/>
            <person name="Kuo D.-H."/>
            <person name="Larsson T."/>
            <person name="Lv J."/>
            <person name="Arendt D."/>
            <person name="Savage R."/>
            <person name="Osoegawa K."/>
            <person name="de Jong P."/>
            <person name="Lindberg D.R."/>
            <person name="Seaver E.C."/>
            <person name="Weisblat D.A."/>
            <person name="Putnam N.H."/>
            <person name="Grigoriev I.V."/>
            <person name="Rokhsar D.S."/>
        </authorList>
    </citation>
    <scope>NUCLEOTIDE SEQUENCE</scope>
</reference>
<dbReference type="AlphaFoldDB" id="T1FQ54"/>
<feature type="compositionally biased region" description="Basic residues" evidence="8">
    <location>
        <begin position="248"/>
        <end position="257"/>
    </location>
</feature>
<dbReference type="InterPro" id="IPR022209">
    <property type="entry name" value="CWC25"/>
</dbReference>
<comment type="subcellular location">
    <subcellularLocation>
        <location evidence="1">Nucleus</location>
    </subcellularLocation>
</comment>
<keyword evidence="4" id="KW-0747">Spliceosome</keyword>
<organism evidence="10 11">
    <name type="scientific">Helobdella robusta</name>
    <name type="common">Californian leech</name>
    <dbReference type="NCBI Taxonomy" id="6412"/>
    <lineage>
        <taxon>Eukaryota</taxon>
        <taxon>Metazoa</taxon>
        <taxon>Spiralia</taxon>
        <taxon>Lophotrochozoa</taxon>
        <taxon>Annelida</taxon>
        <taxon>Clitellata</taxon>
        <taxon>Hirudinea</taxon>
        <taxon>Rhynchobdellida</taxon>
        <taxon>Glossiphoniidae</taxon>
        <taxon>Helobdella</taxon>
    </lineage>
</organism>
<dbReference type="GeneID" id="20210951"/>
<evidence type="ECO:0000256" key="8">
    <source>
        <dbReference type="SAM" id="MobiDB-lite"/>
    </source>
</evidence>
<dbReference type="EnsemblMetazoa" id="HelroT188581">
    <property type="protein sequence ID" value="HelroP188581"/>
    <property type="gene ID" value="HelroG188581"/>
</dbReference>
<dbReference type="PANTHER" id="PTHR16196:SF0">
    <property type="entry name" value="PRE-MRNA-SPLICING FACTOR CWC25 HOMOLOG"/>
    <property type="match status" value="1"/>
</dbReference>
<evidence type="ECO:0000313" key="9">
    <source>
        <dbReference type="EMBL" id="ESO02120.1"/>
    </source>
</evidence>
<dbReference type="PANTHER" id="PTHR16196">
    <property type="entry name" value="CELL CYCLE CONTROL PROTEIN CWF25"/>
    <property type="match status" value="1"/>
</dbReference>